<dbReference type="Proteomes" id="UP000887159">
    <property type="component" value="Unassembled WGS sequence"/>
</dbReference>
<reference evidence="1" key="1">
    <citation type="submission" date="2020-08" db="EMBL/GenBank/DDBJ databases">
        <title>Multicomponent nature underlies the extraordinary mechanical properties of spider dragline silk.</title>
        <authorList>
            <person name="Kono N."/>
            <person name="Nakamura H."/>
            <person name="Mori M."/>
            <person name="Yoshida Y."/>
            <person name="Ohtoshi R."/>
            <person name="Malay A.D."/>
            <person name="Moran D.A.P."/>
            <person name="Tomita M."/>
            <person name="Numata K."/>
            <person name="Arakawa K."/>
        </authorList>
    </citation>
    <scope>NUCLEOTIDE SEQUENCE</scope>
</reference>
<organism evidence="1 2">
    <name type="scientific">Trichonephila clavipes</name>
    <name type="common">Golden silk orbweaver</name>
    <name type="synonym">Nephila clavipes</name>
    <dbReference type="NCBI Taxonomy" id="2585209"/>
    <lineage>
        <taxon>Eukaryota</taxon>
        <taxon>Metazoa</taxon>
        <taxon>Ecdysozoa</taxon>
        <taxon>Arthropoda</taxon>
        <taxon>Chelicerata</taxon>
        <taxon>Arachnida</taxon>
        <taxon>Araneae</taxon>
        <taxon>Araneomorphae</taxon>
        <taxon>Entelegynae</taxon>
        <taxon>Araneoidea</taxon>
        <taxon>Nephilidae</taxon>
        <taxon>Trichonephila</taxon>
    </lineage>
</organism>
<dbReference type="AlphaFoldDB" id="A0A8X7BIC2"/>
<dbReference type="EMBL" id="BMAU01021402">
    <property type="protein sequence ID" value="GFY32340.1"/>
    <property type="molecule type" value="Genomic_DNA"/>
</dbReference>
<name>A0A8X7BIC2_TRICX</name>
<gene>
    <name evidence="1" type="ORF">TNCV_3558481</name>
</gene>
<keyword evidence="2" id="KW-1185">Reference proteome</keyword>
<proteinExistence type="predicted"/>
<sequence>MSLCKCIVPLQHEGTLNNRQAPILLRLVEVEEKLEAPDPSGYFPQIRGGTELNRTLTCMVLKDMTNDISTSSPLS</sequence>
<evidence type="ECO:0000313" key="1">
    <source>
        <dbReference type="EMBL" id="GFY32340.1"/>
    </source>
</evidence>
<comment type="caution">
    <text evidence="1">The sequence shown here is derived from an EMBL/GenBank/DDBJ whole genome shotgun (WGS) entry which is preliminary data.</text>
</comment>
<accession>A0A8X7BIC2</accession>
<evidence type="ECO:0000313" key="2">
    <source>
        <dbReference type="Proteomes" id="UP000887159"/>
    </source>
</evidence>
<protein>
    <submittedName>
        <fullName evidence="1">Uncharacterized protein</fullName>
    </submittedName>
</protein>